<reference evidence="3" key="4">
    <citation type="submission" date="2024-02" db="EMBL/GenBank/DDBJ databases">
        <title>Comparative genomics of Cryptococcus and Kwoniella reveals pathogenesis evolution and contrasting modes of karyotype evolution via chromosome fusion or intercentromeric recombination.</title>
        <authorList>
            <person name="Coelho M.A."/>
            <person name="David-Palma M."/>
            <person name="Shea T."/>
            <person name="Bowers K."/>
            <person name="McGinley-Smith S."/>
            <person name="Mohammad A.W."/>
            <person name="Gnirke A."/>
            <person name="Yurkov A.M."/>
            <person name="Nowrousian M."/>
            <person name="Sun S."/>
            <person name="Cuomo C.A."/>
            <person name="Heitman J."/>
        </authorList>
    </citation>
    <scope>NUCLEOTIDE SEQUENCE</scope>
    <source>
        <strain evidence="3">CBS 10737</strain>
    </source>
</reference>
<feature type="compositionally biased region" description="Basic and acidic residues" evidence="1">
    <location>
        <begin position="178"/>
        <end position="187"/>
    </location>
</feature>
<feature type="compositionally biased region" description="Low complexity" evidence="1">
    <location>
        <begin position="109"/>
        <end position="140"/>
    </location>
</feature>
<reference evidence="2" key="1">
    <citation type="submission" date="2013-07" db="EMBL/GenBank/DDBJ databases">
        <title>The Genome Sequence of Cryptococcus pinus CBS10737.</title>
        <authorList>
            <consortium name="The Broad Institute Genome Sequencing Platform"/>
            <person name="Cuomo C."/>
            <person name="Litvintseva A."/>
            <person name="Chen Y."/>
            <person name="Heitman J."/>
            <person name="Sun S."/>
            <person name="Springer D."/>
            <person name="Dromer F."/>
            <person name="Young S.K."/>
            <person name="Zeng Q."/>
            <person name="Gargeya S."/>
            <person name="Fitzgerald M."/>
            <person name="Abouelleil A."/>
            <person name="Alvarado L."/>
            <person name="Berlin A.M."/>
            <person name="Chapman S.B."/>
            <person name="Dewar J."/>
            <person name="Goldberg J."/>
            <person name="Griggs A."/>
            <person name="Gujja S."/>
            <person name="Hansen M."/>
            <person name="Howarth C."/>
            <person name="Imamovic A."/>
            <person name="Larimer J."/>
            <person name="McCowan C."/>
            <person name="Murphy C."/>
            <person name="Pearson M."/>
            <person name="Priest M."/>
            <person name="Roberts A."/>
            <person name="Saif S."/>
            <person name="Shea T."/>
            <person name="Sykes S."/>
            <person name="Wortman J."/>
            <person name="Nusbaum C."/>
            <person name="Birren B."/>
        </authorList>
    </citation>
    <scope>NUCLEOTIDE SEQUENCE [LARGE SCALE GENOMIC DNA]</scope>
    <source>
        <strain evidence="2">CBS 10737</strain>
    </source>
</reference>
<feature type="compositionally biased region" description="Basic residues" evidence="1">
    <location>
        <begin position="208"/>
        <end position="218"/>
    </location>
</feature>
<sequence>MLDGNSEVIEKYKKPYTGETKEERSMREVFLAVALDKPAPRRPVTIKAPPKSSKEVTKVTPSQPPAKSIFFTLSPSAKPFVPTCHAKDLEISPTTAAITSAQMNASAVAESDTLSSASSSDPETWSSSCSSSSSEDFNYSESDDEEELQRLLGIIEPVKSTPPRTVPSPSIQWLPHFSPERPKDEAKTVALPPPGWVFRTSIRPPPSSRRHSGSRAVRRRELEEYEYRSE</sequence>
<dbReference type="AlphaFoldDB" id="A0A1B9IBL9"/>
<organism evidence="2">
    <name type="scientific">Kwoniella pini CBS 10737</name>
    <dbReference type="NCBI Taxonomy" id="1296096"/>
    <lineage>
        <taxon>Eukaryota</taxon>
        <taxon>Fungi</taxon>
        <taxon>Dikarya</taxon>
        <taxon>Basidiomycota</taxon>
        <taxon>Agaricomycotina</taxon>
        <taxon>Tremellomycetes</taxon>
        <taxon>Tremellales</taxon>
        <taxon>Cryptococcaceae</taxon>
        <taxon>Kwoniella</taxon>
    </lineage>
</organism>
<evidence type="ECO:0000256" key="1">
    <source>
        <dbReference type="SAM" id="MobiDB-lite"/>
    </source>
</evidence>
<feature type="compositionally biased region" description="Basic and acidic residues" evidence="1">
    <location>
        <begin position="219"/>
        <end position="230"/>
    </location>
</feature>
<evidence type="ECO:0000313" key="4">
    <source>
        <dbReference type="Proteomes" id="UP000094020"/>
    </source>
</evidence>
<gene>
    <name evidence="2" type="ORF">I206_00119</name>
    <name evidence="3" type="ORF">I206_101204</name>
</gene>
<feature type="region of interest" description="Disordered" evidence="1">
    <location>
        <begin position="41"/>
        <end position="65"/>
    </location>
</feature>
<dbReference type="GeneID" id="30168488"/>
<evidence type="ECO:0000313" key="3">
    <source>
        <dbReference type="EMBL" id="WWC67296.1"/>
    </source>
</evidence>
<feature type="region of interest" description="Disordered" evidence="1">
    <location>
        <begin position="103"/>
        <end position="230"/>
    </location>
</feature>
<dbReference type="EMBL" id="KI894007">
    <property type="protein sequence ID" value="OCF52823.1"/>
    <property type="molecule type" value="Genomic_DNA"/>
</dbReference>
<keyword evidence="4" id="KW-1185">Reference proteome</keyword>
<dbReference type="RefSeq" id="XP_019014042.1">
    <property type="nucleotide sequence ID" value="XM_019151904.1"/>
</dbReference>
<reference evidence="3" key="2">
    <citation type="submission" date="2013-07" db="EMBL/GenBank/DDBJ databases">
        <authorList>
            <consortium name="The Broad Institute Genome Sequencing Platform"/>
            <person name="Cuomo C."/>
            <person name="Litvintseva A."/>
            <person name="Chen Y."/>
            <person name="Heitman J."/>
            <person name="Sun S."/>
            <person name="Springer D."/>
            <person name="Dromer F."/>
            <person name="Young S.K."/>
            <person name="Zeng Q."/>
            <person name="Gargeya S."/>
            <person name="Fitzgerald M."/>
            <person name="Abouelleil A."/>
            <person name="Alvarado L."/>
            <person name="Berlin A.M."/>
            <person name="Chapman S.B."/>
            <person name="Dewar J."/>
            <person name="Goldberg J."/>
            <person name="Griggs A."/>
            <person name="Gujja S."/>
            <person name="Hansen M."/>
            <person name="Howarth C."/>
            <person name="Imamovic A."/>
            <person name="Larimer J."/>
            <person name="McCowan C."/>
            <person name="Murphy C."/>
            <person name="Pearson M."/>
            <person name="Priest M."/>
            <person name="Roberts A."/>
            <person name="Saif S."/>
            <person name="Shea T."/>
            <person name="Sykes S."/>
            <person name="Wortman J."/>
            <person name="Nusbaum C."/>
            <person name="Birren B."/>
        </authorList>
    </citation>
    <scope>NUCLEOTIDE SEQUENCE</scope>
    <source>
        <strain evidence="3">CBS 10737</strain>
    </source>
</reference>
<evidence type="ECO:0000313" key="2">
    <source>
        <dbReference type="EMBL" id="OCF52823.1"/>
    </source>
</evidence>
<dbReference type="Pfam" id="PF07145">
    <property type="entry name" value="PAM2"/>
    <property type="match status" value="1"/>
</dbReference>
<accession>A0A1B9IBL9</accession>
<proteinExistence type="predicted"/>
<dbReference type="EMBL" id="CP144519">
    <property type="protein sequence ID" value="WWC67296.1"/>
    <property type="molecule type" value="Genomic_DNA"/>
</dbReference>
<reference evidence="2" key="3">
    <citation type="submission" date="2016-07" db="EMBL/GenBank/DDBJ databases">
        <title>Evolution of pathogenesis and genome organization in the Tremellales.</title>
        <authorList>
            <person name="Cuomo C."/>
            <person name="Litvintseva A."/>
            <person name="Heitman J."/>
            <person name="Chen Y."/>
            <person name="Sun S."/>
            <person name="Springer D."/>
            <person name="Dromer F."/>
            <person name="Young S."/>
            <person name="Zeng Q."/>
            <person name="Chapman S."/>
            <person name="Gujja S."/>
            <person name="Saif S."/>
            <person name="Birren B."/>
        </authorList>
    </citation>
    <scope>NUCLEOTIDE SEQUENCE</scope>
    <source>
        <strain evidence="2">CBS 10737</strain>
    </source>
</reference>
<dbReference type="KEGG" id="kpin:30168488"/>
<protein>
    <submittedName>
        <fullName evidence="2">Uncharacterized protein</fullName>
    </submittedName>
</protein>
<dbReference type="InterPro" id="IPR009818">
    <property type="entry name" value="PAM2_motif"/>
</dbReference>
<dbReference type="Proteomes" id="UP000094020">
    <property type="component" value="Chromosome 1"/>
</dbReference>
<name>A0A1B9IBL9_9TREE</name>